<dbReference type="PANTHER" id="PTHR47424:SF3">
    <property type="entry name" value="REGULATORY PROTEIN GAL4"/>
    <property type="match status" value="1"/>
</dbReference>
<dbReference type="InterPro" id="IPR001138">
    <property type="entry name" value="Zn2Cys6_DnaBD"/>
</dbReference>
<dbReference type="PANTHER" id="PTHR47424">
    <property type="entry name" value="REGULATORY PROTEIN GAL4"/>
    <property type="match status" value="1"/>
</dbReference>
<keyword evidence="3" id="KW-0238">DNA-binding</keyword>
<keyword evidence="1" id="KW-0479">Metal-binding</keyword>
<dbReference type="GO" id="GO:0000435">
    <property type="term" value="P:positive regulation of transcription from RNA polymerase II promoter by galactose"/>
    <property type="evidence" value="ECO:0007669"/>
    <property type="project" value="TreeGrafter"/>
</dbReference>
<dbReference type="EMBL" id="JAQJAC010000010">
    <property type="protein sequence ID" value="KAJ5568256.1"/>
    <property type="molecule type" value="Genomic_DNA"/>
</dbReference>
<feature type="domain" description="Zn(2)-C6 fungal-type" evidence="6">
    <location>
        <begin position="22"/>
        <end position="70"/>
    </location>
</feature>
<keyword evidence="8" id="KW-1185">Reference proteome</keyword>
<dbReference type="AlphaFoldDB" id="A0AAD6D8L0"/>
<evidence type="ECO:0000256" key="4">
    <source>
        <dbReference type="ARBA" id="ARBA00023163"/>
    </source>
</evidence>
<dbReference type="Gene3D" id="4.10.240.10">
    <property type="entry name" value="Zn(2)-C6 fungal-type DNA-binding domain"/>
    <property type="match status" value="1"/>
</dbReference>
<dbReference type="InterPro" id="IPR007219">
    <property type="entry name" value="XnlR_reg_dom"/>
</dbReference>
<accession>A0AAD6D8L0</accession>
<evidence type="ECO:0000259" key="6">
    <source>
        <dbReference type="PROSITE" id="PS50048"/>
    </source>
</evidence>
<dbReference type="InterPro" id="IPR036864">
    <property type="entry name" value="Zn2-C6_fun-type_DNA-bd_sf"/>
</dbReference>
<evidence type="ECO:0000256" key="5">
    <source>
        <dbReference type="ARBA" id="ARBA00023242"/>
    </source>
</evidence>
<dbReference type="Proteomes" id="UP001216150">
    <property type="component" value="Unassembled WGS sequence"/>
</dbReference>
<evidence type="ECO:0000313" key="8">
    <source>
        <dbReference type="Proteomes" id="UP001216150"/>
    </source>
</evidence>
<dbReference type="GO" id="GO:0006351">
    <property type="term" value="P:DNA-templated transcription"/>
    <property type="evidence" value="ECO:0007669"/>
    <property type="project" value="InterPro"/>
</dbReference>
<dbReference type="CDD" id="cd00067">
    <property type="entry name" value="GAL4"/>
    <property type="match status" value="1"/>
</dbReference>
<evidence type="ECO:0000256" key="1">
    <source>
        <dbReference type="ARBA" id="ARBA00022723"/>
    </source>
</evidence>
<evidence type="ECO:0000313" key="7">
    <source>
        <dbReference type="EMBL" id="KAJ5568256.1"/>
    </source>
</evidence>
<keyword evidence="2" id="KW-0805">Transcription regulation</keyword>
<dbReference type="SMART" id="SM00906">
    <property type="entry name" value="Fungal_trans"/>
    <property type="match status" value="1"/>
</dbReference>
<sequence length="684" mass="76567">MVQPTQFDARVIRRQRLKVSKACQACRSRKAKCDGNRPGMSSYSSQIWHEAYTHRTACSRCQAGRRECNYSRLGDVAAAGTMDKSAPRQIEHQEVPVLASPPSSPVCSYETSSISTVLTPNTRTNTLEPPCPFSAPMGNSDGRVLDQDRNYNRAFFAAHGRFAGQAAAAIDDKAGIIPPATSCLVPFVDAPLFGDLNLPAQCSSLSISTELPCRPHADRLVGIYWQYVDPAEPILDRTQFFQYYASSFSTSNLLSPRTIIPQIRLAILNLVFALAVQRQECTPFGDRDNEGNLYFRRAWALLPVESIIWEPGSLESVQCLMLMNRYLHCTNNQPKTWMTAGLATRIAQSMCCHLSETAHTKDASDETRRKRKIWASCVALDRCVSWSLGKISTLALIPSSTGCCRQEDESSDYSRLKLELHEIGNQIQLAQRQTRSTLATISAGQFLEQQEEYHATAVHLDACLNRWETSLPNDLQLQNLKTLKETTSQMERYLLHLRLLHTRIYLYRPLLARFYSMKSSAALQSKSEVSSLNERLLKECARMCVDAARAVTSLILETLGTDQPIGILPWWTRVYYLHIAGVIFLAAMVESELFTGTVAQSWQDVLTALRAHVHLSTYVQQCLWTFEGLSAKISQTGCLPSGSEGEPLMGGAGYCFNSISHDFGFDFDTFLFRTEEVVDFDAFM</sequence>
<proteinExistence type="predicted"/>
<comment type="caution">
    <text evidence="7">The sequence shown here is derived from an EMBL/GenBank/DDBJ whole genome shotgun (WGS) entry which is preliminary data.</text>
</comment>
<dbReference type="SUPFAM" id="SSF57701">
    <property type="entry name" value="Zn2/Cys6 DNA-binding domain"/>
    <property type="match status" value="1"/>
</dbReference>
<keyword evidence="5" id="KW-0539">Nucleus</keyword>
<dbReference type="GO" id="GO:0000981">
    <property type="term" value="F:DNA-binding transcription factor activity, RNA polymerase II-specific"/>
    <property type="evidence" value="ECO:0007669"/>
    <property type="project" value="InterPro"/>
</dbReference>
<name>A0AAD6D8L0_9EURO</name>
<dbReference type="CDD" id="cd12148">
    <property type="entry name" value="fungal_TF_MHR"/>
    <property type="match status" value="1"/>
</dbReference>
<protein>
    <recommendedName>
        <fullName evidence="6">Zn(2)-C6 fungal-type domain-containing protein</fullName>
    </recommendedName>
</protein>
<organism evidence="7 8">
    <name type="scientific">Penicillium hetheringtonii</name>
    <dbReference type="NCBI Taxonomy" id="911720"/>
    <lineage>
        <taxon>Eukaryota</taxon>
        <taxon>Fungi</taxon>
        <taxon>Dikarya</taxon>
        <taxon>Ascomycota</taxon>
        <taxon>Pezizomycotina</taxon>
        <taxon>Eurotiomycetes</taxon>
        <taxon>Eurotiomycetidae</taxon>
        <taxon>Eurotiales</taxon>
        <taxon>Aspergillaceae</taxon>
        <taxon>Penicillium</taxon>
    </lineage>
</organism>
<dbReference type="GO" id="GO:0005634">
    <property type="term" value="C:nucleus"/>
    <property type="evidence" value="ECO:0007669"/>
    <property type="project" value="TreeGrafter"/>
</dbReference>
<dbReference type="GO" id="GO:0008270">
    <property type="term" value="F:zinc ion binding"/>
    <property type="evidence" value="ECO:0007669"/>
    <property type="project" value="InterPro"/>
</dbReference>
<evidence type="ECO:0000256" key="2">
    <source>
        <dbReference type="ARBA" id="ARBA00023015"/>
    </source>
</evidence>
<dbReference type="SMART" id="SM00066">
    <property type="entry name" value="GAL4"/>
    <property type="match status" value="1"/>
</dbReference>
<evidence type="ECO:0000256" key="3">
    <source>
        <dbReference type="ARBA" id="ARBA00023125"/>
    </source>
</evidence>
<reference evidence="7 8" key="1">
    <citation type="journal article" date="2023" name="IMA Fungus">
        <title>Comparative genomic study of the Penicillium genus elucidates a diverse pangenome and 15 lateral gene transfer events.</title>
        <authorList>
            <person name="Petersen C."/>
            <person name="Sorensen T."/>
            <person name="Nielsen M.R."/>
            <person name="Sondergaard T.E."/>
            <person name="Sorensen J.L."/>
            <person name="Fitzpatrick D.A."/>
            <person name="Frisvad J.C."/>
            <person name="Nielsen K.L."/>
        </authorList>
    </citation>
    <scope>NUCLEOTIDE SEQUENCE [LARGE SCALE GENOMIC DNA]</scope>
    <source>
        <strain evidence="7 8">IBT 29057</strain>
    </source>
</reference>
<dbReference type="GO" id="GO:0000978">
    <property type="term" value="F:RNA polymerase II cis-regulatory region sequence-specific DNA binding"/>
    <property type="evidence" value="ECO:0007669"/>
    <property type="project" value="TreeGrafter"/>
</dbReference>
<dbReference type="InterPro" id="IPR051127">
    <property type="entry name" value="Fungal_SecMet_Regulators"/>
</dbReference>
<dbReference type="Pfam" id="PF04082">
    <property type="entry name" value="Fungal_trans"/>
    <property type="match status" value="1"/>
</dbReference>
<gene>
    <name evidence="7" type="ORF">N7450_010742</name>
</gene>
<keyword evidence="4" id="KW-0804">Transcription</keyword>
<dbReference type="PROSITE" id="PS50048">
    <property type="entry name" value="ZN2_CY6_FUNGAL_2"/>
    <property type="match status" value="1"/>
</dbReference>